<protein>
    <recommendedName>
        <fullName evidence="4">Macroglobulin domain-containing protein</fullName>
    </recommendedName>
</protein>
<evidence type="ECO:0000313" key="2">
    <source>
        <dbReference type="EMBL" id="TKK66906.1"/>
    </source>
</evidence>
<dbReference type="EMBL" id="SZQL01000013">
    <property type="protein sequence ID" value="TKK66906.1"/>
    <property type="molecule type" value="Genomic_DNA"/>
</dbReference>
<name>A0A4U3L0B6_9BACT</name>
<accession>A0A4U3L0B6</accession>
<dbReference type="OrthoDB" id="679547at2"/>
<proteinExistence type="predicted"/>
<dbReference type="RefSeq" id="WP_137262723.1">
    <property type="nucleotide sequence ID" value="NZ_SZQL01000013.1"/>
</dbReference>
<keyword evidence="1" id="KW-0732">Signal</keyword>
<evidence type="ECO:0000256" key="1">
    <source>
        <dbReference type="SAM" id="SignalP"/>
    </source>
</evidence>
<sequence>MYFIFRLKKSLRKTALLLLLQTVAITSFCQDNLNTLTASFNRYFKHTSIEQLFVHTDKNFYLAGEILWFKVYAVDITLHKPIDLSKVAYAEILDTNNTPVLQAKIAMEGGNGNGSVYLPLTLHSGNYKLRAYTNWMKNAGADCFFEKIITIVNVQKVAERPQQETAVAYDVQFFPEGGNLVAGLENKIAFKVMDNSGKGVPARGAIIDNGDTIAQFATGHVGMGYFKLTPVSNHTYTAIVRTNDGRTVSKTLPTAYSTGTVMQVYNAGDKVKVHVQSNSSNAGAVYLLVHTGAAIQVAEQSTLQNGSTVFTFNQSALRAGIAHLTLFNADRQPLCERAYFKRPDTTLNIRLLASQNEYATRSKVNITVSSPNLKTNDTANLSMAVYRLDSIQSIDENTIAAYLLLTSGLKGYIEDASYYFTKQNKQADEDLDNLLLINGWSRFKWEDVLKNNKPMFTYVPEYNGHVITGKVTNRITGKPQQEIETYLSVPGLKTQFVPAVSDTNGMVRFEMENFYGSSEVIAQAKEQGENYKIQIDNPFSTTYTATAIPIFHLPEAYPNTLLEQSINMQVRNIYAANQLNQFYLPAIDTTPFYTTPDSKYNLDNYTRFSTMEEVLREYVAMVNVTKRSGKYHLQVFDKGHDVPFTNDPLVLFDGVPIVNLNTLLEVDPLKVKSLEVVQKKYFLGASSFDGILNWKTYNGDLASYELNPAAVVVDYEALQLKREFYAPVYNDNTLLHKPDFRNVLYWNPDVRLQGSKEEVYSFYTSDLPGRYAIVVQGVSASGLCGSTINTLEVNK</sequence>
<dbReference type="AlphaFoldDB" id="A0A4U3L0B6"/>
<organism evidence="2 3">
    <name type="scientific">Ilyomonas limi</name>
    <dbReference type="NCBI Taxonomy" id="2575867"/>
    <lineage>
        <taxon>Bacteria</taxon>
        <taxon>Pseudomonadati</taxon>
        <taxon>Bacteroidota</taxon>
        <taxon>Chitinophagia</taxon>
        <taxon>Chitinophagales</taxon>
        <taxon>Chitinophagaceae</taxon>
        <taxon>Ilyomonas</taxon>
    </lineage>
</organism>
<feature type="signal peptide" evidence="1">
    <location>
        <begin position="1"/>
        <end position="29"/>
    </location>
</feature>
<dbReference type="Gene3D" id="2.60.40.1930">
    <property type="match status" value="1"/>
</dbReference>
<evidence type="ECO:0000313" key="3">
    <source>
        <dbReference type="Proteomes" id="UP000305848"/>
    </source>
</evidence>
<dbReference type="Proteomes" id="UP000305848">
    <property type="component" value="Unassembled WGS sequence"/>
</dbReference>
<reference evidence="2 3" key="1">
    <citation type="submission" date="2019-05" db="EMBL/GenBank/DDBJ databases">
        <title>Panacibacter sp. strain 17mud1-8 Genome sequencing and assembly.</title>
        <authorList>
            <person name="Chhetri G."/>
        </authorList>
    </citation>
    <scope>NUCLEOTIDE SEQUENCE [LARGE SCALE GENOMIC DNA]</scope>
    <source>
        <strain evidence="2 3">17mud1-8</strain>
    </source>
</reference>
<evidence type="ECO:0008006" key="4">
    <source>
        <dbReference type="Google" id="ProtNLM"/>
    </source>
</evidence>
<comment type="caution">
    <text evidence="2">The sequence shown here is derived from an EMBL/GenBank/DDBJ whole genome shotgun (WGS) entry which is preliminary data.</text>
</comment>
<gene>
    <name evidence="2" type="ORF">FC093_15505</name>
</gene>
<feature type="chain" id="PRO_5020889475" description="Macroglobulin domain-containing protein" evidence="1">
    <location>
        <begin position="30"/>
        <end position="795"/>
    </location>
</feature>
<keyword evidence="3" id="KW-1185">Reference proteome</keyword>